<protein>
    <submittedName>
        <fullName evidence="7">GH43_30 / GH43 / GH43_33 / GH43_3 / GH43_31</fullName>
    </submittedName>
</protein>
<organism evidence="7">
    <name type="scientific">uncultured Solirubrobacteraceae bacterium</name>
    <dbReference type="NCBI Taxonomy" id="1162706"/>
    <lineage>
        <taxon>Bacteria</taxon>
        <taxon>Bacillati</taxon>
        <taxon>Actinomycetota</taxon>
        <taxon>Thermoleophilia</taxon>
        <taxon>Solirubrobacterales</taxon>
        <taxon>Solirubrobacteraceae</taxon>
        <taxon>environmental samples</taxon>
    </lineage>
</organism>
<name>A0A6J4SRI1_9ACTN</name>
<evidence type="ECO:0000256" key="4">
    <source>
        <dbReference type="ARBA" id="ARBA00023295"/>
    </source>
</evidence>
<dbReference type="InterPro" id="IPR050727">
    <property type="entry name" value="GH43_arabinanases"/>
</dbReference>
<dbReference type="SUPFAM" id="SSF75005">
    <property type="entry name" value="Arabinanase/levansucrase/invertase"/>
    <property type="match status" value="1"/>
</dbReference>
<feature type="signal peptide" evidence="6">
    <location>
        <begin position="1"/>
        <end position="27"/>
    </location>
</feature>
<dbReference type="EMBL" id="CADCVQ010000087">
    <property type="protein sequence ID" value="CAA9503311.1"/>
    <property type="molecule type" value="Genomic_DNA"/>
</dbReference>
<dbReference type="GO" id="GO:0005975">
    <property type="term" value="P:carbohydrate metabolic process"/>
    <property type="evidence" value="ECO:0007669"/>
    <property type="project" value="InterPro"/>
</dbReference>
<dbReference type="InterPro" id="IPR023296">
    <property type="entry name" value="Glyco_hydro_beta-prop_sf"/>
</dbReference>
<feature type="region of interest" description="Disordered" evidence="5">
    <location>
        <begin position="286"/>
        <end position="310"/>
    </location>
</feature>
<feature type="compositionally biased region" description="Basic and acidic residues" evidence="5">
    <location>
        <begin position="357"/>
        <end position="366"/>
    </location>
</feature>
<comment type="pathway">
    <text evidence="1">Glycan metabolism; L-arabinan degradation.</text>
</comment>
<feature type="region of interest" description="Disordered" evidence="5">
    <location>
        <begin position="357"/>
        <end position="382"/>
    </location>
</feature>
<feature type="chain" id="PRO_5039028161" evidence="6">
    <location>
        <begin position="28"/>
        <end position="691"/>
    </location>
</feature>
<feature type="region of interest" description="Disordered" evidence="5">
    <location>
        <begin position="574"/>
        <end position="605"/>
    </location>
</feature>
<evidence type="ECO:0000256" key="1">
    <source>
        <dbReference type="ARBA" id="ARBA00004834"/>
    </source>
</evidence>
<dbReference type="AlphaFoldDB" id="A0A6J4SRI1"/>
<feature type="compositionally biased region" description="Pro residues" evidence="5">
    <location>
        <begin position="578"/>
        <end position="600"/>
    </location>
</feature>
<evidence type="ECO:0000256" key="3">
    <source>
        <dbReference type="ARBA" id="ARBA00022801"/>
    </source>
</evidence>
<sequence length="691" mass="74145">MTPIVCSRRSRRRAALVPALLSALALAAVLPAPATAQANCASPPSVTQGAADPGVSTSATGYALVATSPVAEGLRIRRSADGINWCYTGERVLASIPGGIVGGSFWAPQLYEGATLGVAVYAALRKIPARFRSPKKRGQTAATRRNCIGIAVRRADGYVPMLISGKRALCDRTYRFSMIDASLFFAGSQAYLLYKEDPDPRARRAGHVKRIVIRRVNFSGVARNRVELGGIRELLRAEGWEGISVEAPTMVFKDGRYYLFYSGGDYTDRSYGVGVARSVRPNGGFHRLPGNPIVGGPRKSPKGQCGVGHQDVTFRPPADWRIYYHYALQRMVKRGSRKVPICNTRDRRLTHKSLDWPVGRRPDVRRPAGRTSSLPGVPGRRTCVSHPREASVVCVRNDARTVDVCDRHADGHRVYARVITDASTPAFLSPFYDENDSRRGCANVTFSSRVASFAVCVQYEGCSAFTSTDTQPPPPAPVPAPALPAAQDVCASHPSDPSVVCTRNAGFTVDVCDRDADGHRAYARVVTQASLPGFQSPYYDTNDSRPGCANISFAGRVLGVAVCVQSEGCSAFSSTFPQGPPPAPAPAPPPPAPAPAPPRPPARDVCATHPSDPSVVCTRNAGHTVDVCDRDPDGHRAYARVVTEASWPNFQSPYYDTNDSQPGCANVGFTSRVLSVAVCVQHEGCSAVKPT</sequence>
<dbReference type="Pfam" id="PF04616">
    <property type="entry name" value="Glyco_hydro_43"/>
    <property type="match status" value="1"/>
</dbReference>
<keyword evidence="4" id="KW-0326">Glycosidase</keyword>
<evidence type="ECO:0000313" key="7">
    <source>
        <dbReference type="EMBL" id="CAA9503311.1"/>
    </source>
</evidence>
<reference evidence="7" key="1">
    <citation type="submission" date="2020-02" db="EMBL/GenBank/DDBJ databases">
        <authorList>
            <person name="Meier V. D."/>
        </authorList>
    </citation>
    <scope>NUCLEOTIDE SEQUENCE</scope>
    <source>
        <strain evidence="7">AVDCRST_MAG67</strain>
    </source>
</reference>
<proteinExistence type="inferred from homology"/>
<evidence type="ECO:0000256" key="5">
    <source>
        <dbReference type="SAM" id="MobiDB-lite"/>
    </source>
</evidence>
<gene>
    <name evidence="7" type="ORF">AVDCRST_MAG67-2305</name>
</gene>
<dbReference type="PANTHER" id="PTHR43301">
    <property type="entry name" value="ARABINAN ENDO-1,5-ALPHA-L-ARABINOSIDASE"/>
    <property type="match status" value="1"/>
</dbReference>
<accession>A0A6J4SRI1</accession>
<dbReference type="Gene3D" id="2.115.10.20">
    <property type="entry name" value="Glycosyl hydrolase domain, family 43"/>
    <property type="match status" value="1"/>
</dbReference>
<dbReference type="GO" id="GO:0004553">
    <property type="term" value="F:hydrolase activity, hydrolyzing O-glycosyl compounds"/>
    <property type="evidence" value="ECO:0007669"/>
    <property type="project" value="InterPro"/>
</dbReference>
<dbReference type="InterPro" id="IPR006710">
    <property type="entry name" value="Glyco_hydro_43"/>
</dbReference>
<keyword evidence="3" id="KW-0378">Hydrolase</keyword>
<evidence type="ECO:0000256" key="2">
    <source>
        <dbReference type="ARBA" id="ARBA00009865"/>
    </source>
</evidence>
<dbReference type="PANTHER" id="PTHR43301:SF3">
    <property type="entry name" value="ARABINAN ENDO-1,5-ALPHA-L-ARABINOSIDASE A-RELATED"/>
    <property type="match status" value="1"/>
</dbReference>
<evidence type="ECO:0000256" key="6">
    <source>
        <dbReference type="SAM" id="SignalP"/>
    </source>
</evidence>
<comment type="similarity">
    <text evidence="2">Belongs to the glycosyl hydrolase 43 family.</text>
</comment>
<keyword evidence="6" id="KW-0732">Signal</keyword>